<organism evidence="1 2">
    <name type="scientific">Miniphocaeibacter halophilus</name>
    <dbReference type="NCBI Taxonomy" id="2931922"/>
    <lineage>
        <taxon>Bacteria</taxon>
        <taxon>Bacillati</taxon>
        <taxon>Bacillota</taxon>
        <taxon>Tissierellia</taxon>
        <taxon>Tissierellales</taxon>
        <taxon>Peptoniphilaceae</taxon>
        <taxon>Miniphocaeibacter</taxon>
    </lineage>
</organism>
<accession>A0AC61MQ73</accession>
<sequence>MNPFAFNRRVRAVIISYKSSKQFKNLLNDLKIDYIETIKCKDLDLPVDDHPDMVIHPVNYSTFVVYNEHFDYYLDKTKKYNINIIKSKEKLNPKYPKDILLNISRLNNYYFYKKDFIDENLQYLLDKENTGITVNQGYAKCSSMIIKENTVITTDLKLHKIFLNLGLKSYLLNPNFIDLSGYNTGFIGGTCGNIGKDEVIFYGNLKKYKYYEELRKILEREKIDYYYPNVDTFIDRGSIIGILGG</sequence>
<proteinExistence type="predicted"/>
<evidence type="ECO:0000313" key="2">
    <source>
        <dbReference type="Proteomes" id="UP000595814"/>
    </source>
</evidence>
<dbReference type="EMBL" id="CP066744">
    <property type="protein sequence ID" value="QQK07719.1"/>
    <property type="molecule type" value="Genomic_DNA"/>
</dbReference>
<evidence type="ECO:0000313" key="1">
    <source>
        <dbReference type="EMBL" id="QQK07719.1"/>
    </source>
</evidence>
<gene>
    <name evidence="1" type="ORF">JFY71_10570</name>
</gene>
<reference evidence="1 2" key="1">
    <citation type="journal article" date="2022" name="Int. J. Syst. Evol. Microbiol.">
        <title>Miniphocaeibacter halophilus sp. nov., an ammonium-tolerant acetate-producing bacterium isolated from a biogas system.</title>
        <authorList>
            <person name="Schnurer A."/>
            <person name="Singh A."/>
            <person name="Bi S."/>
            <person name="Qiao W."/>
            <person name="Westerholm M."/>
        </authorList>
    </citation>
    <scope>NUCLEOTIDE SEQUENCE [LARGE SCALE GENOMIC DNA]</scope>
    <source>
        <strain evidence="1 2">AMB_01</strain>
    </source>
</reference>
<dbReference type="Proteomes" id="UP000595814">
    <property type="component" value="Chromosome"/>
</dbReference>
<protein>
    <submittedName>
        <fullName evidence="1">Uncharacterized protein</fullName>
    </submittedName>
</protein>
<name>A0AC61MQ73_9FIRM</name>
<keyword evidence="2" id="KW-1185">Reference proteome</keyword>